<evidence type="ECO:0000313" key="2">
    <source>
        <dbReference type="EMBL" id="CBG75925.1"/>
    </source>
</evidence>
<dbReference type="HOGENOM" id="CLU_1325770_0_0_11"/>
<dbReference type="KEGG" id="scb:SCAB_89911"/>
<dbReference type="RefSeq" id="WP_013006359.1">
    <property type="nucleotide sequence ID" value="NC_013929.1"/>
</dbReference>
<evidence type="ECO:0000313" key="3">
    <source>
        <dbReference type="Proteomes" id="UP000001444"/>
    </source>
</evidence>
<dbReference type="AlphaFoldDB" id="C9Z822"/>
<gene>
    <name evidence="2" type="ordered locus">SCAB_89911</name>
</gene>
<keyword evidence="3" id="KW-1185">Reference proteome</keyword>
<feature type="domain" description="DUF6924" evidence="1">
    <location>
        <begin position="77"/>
        <end position="204"/>
    </location>
</feature>
<reference evidence="2 3" key="1">
    <citation type="journal article" date="2010" name="Mol. Plant Microbe Interact.">
        <title>Streptomyces scabies 87-22 contains a coronafacic acid-like biosynthetic cluster that contributes to plant-microbe interactions.</title>
        <authorList>
            <person name="Bignell D.R."/>
            <person name="Seipke R.F."/>
            <person name="Huguet-Tapia J.C."/>
            <person name="Chambers A.H."/>
            <person name="Parry R.J."/>
            <person name="Loria R."/>
        </authorList>
    </citation>
    <scope>NUCLEOTIDE SEQUENCE [LARGE SCALE GENOMIC DNA]</scope>
    <source>
        <strain evidence="2 3">87.22</strain>
    </source>
</reference>
<protein>
    <recommendedName>
        <fullName evidence="1">DUF6924 domain-containing protein</fullName>
    </recommendedName>
</protein>
<name>C9Z822_STRSW</name>
<organism evidence="2 3">
    <name type="scientific">Streptomyces scabiei (strain 87.22)</name>
    <dbReference type="NCBI Taxonomy" id="680198"/>
    <lineage>
        <taxon>Bacteria</taxon>
        <taxon>Bacillati</taxon>
        <taxon>Actinomycetota</taxon>
        <taxon>Actinomycetes</taxon>
        <taxon>Kitasatosporales</taxon>
        <taxon>Streptomycetaceae</taxon>
        <taxon>Streptomyces</taxon>
    </lineage>
</organism>
<dbReference type="InterPro" id="IPR053832">
    <property type="entry name" value="DUF6924"/>
</dbReference>
<dbReference type="Pfam" id="PF21962">
    <property type="entry name" value="DUF6924"/>
    <property type="match status" value="1"/>
</dbReference>
<accession>C9Z822</accession>
<dbReference type="Proteomes" id="UP000001444">
    <property type="component" value="Chromosome"/>
</dbReference>
<proteinExistence type="predicted"/>
<sequence>MDLPVCMDAHRDSRYTLSAGFMGEILVDTIKVEDAVSAAVRHLSSGLGPVILEPSEKRLVPGGRMTCMHLPQPDDLTSLVLRTDFSSETAWETVQAAIDSSGDHRDATFVSDSSFTDVSVQALVDADAAADDESKLCYVFLADATTMTGEEHPLLAVDLYDEPGRTFRVPPRWYADVSNNLTIANMDFSEFADATDASGTYRGFEDG</sequence>
<evidence type="ECO:0000259" key="1">
    <source>
        <dbReference type="Pfam" id="PF21962"/>
    </source>
</evidence>
<dbReference type="GeneID" id="59661163"/>
<dbReference type="eggNOG" id="ENOG50334FF">
    <property type="taxonomic scope" value="Bacteria"/>
</dbReference>
<dbReference type="EMBL" id="FN554889">
    <property type="protein sequence ID" value="CBG75925.1"/>
    <property type="molecule type" value="Genomic_DNA"/>
</dbReference>